<keyword evidence="2" id="KW-0175">Coiled coil</keyword>
<gene>
    <name evidence="4" type="ORF">ACFOOI_03810</name>
</gene>
<dbReference type="NCBIfam" id="TIGR03986">
    <property type="entry name" value="TIGR03986 family CRISPR-associated RAMP protein"/>
    <property type="match status" value="1"/>
</dbReference>
<organism evidence="4 5">
    <name type="scientific">Lacihabitans lacunae</name>
    <dbReference type="NCBI Taxonomy" id="1028214"/>
    <lineage>
        <taxon>Bacteria</taxon>
        <taxon>Pseudomonadati</taxon>
        <taxon>Bacteroidota</taxon>
        <taxon>Cytophagia</taxon>
        <taxon>Cytophagales</taxon>
        <taxon>Leadbetterellaceae</taxon>
        <taxon>Lacihabitans</taxon>
    </lineage>
</organism>
<dbReference type="PANTHER" id="PTHR35579:SF3">
    <property type="entry name" value="CRISPR SYSTEM CMS ENDORIBONUCLEASE CSM3"/>
    <property type="match status" value="1"/>
</dbReference>
<sequence>MEQVKSPYNFVPAPSESEVFKPEWADLINHDIPFEDGESGEIDITITAETPIFIRNGHSQPSEGTNPTSEFSHIMVNDEKKYFIPATSIKGMLRNVLEIMSLSRMKQVGDNKFSIRDLSSNSNYYMSQMKSTDGNKTHCGWLSEDSEGNWSILDCDEPGRISHLELKEKFGLGFRDEFLNKEPKNEDAKTAKYKYLESEKQPYFNLKNKFRTLRQDTRLKVWVDTDGDETGTIVFTGQPGKRKELGDDKKRFNGKFYEFVFLDKNSKILKLTQKQKQEFLYIYNDSDKNNISKDWEFWRNKLANGEKVPVFFKVKKHEILHFGLSYLYKLPLECSIHEVTPFSTYKRESLDLTETIFGVSNNDSSLKGRVFISNAFAQNPKELSEQKEILGGPKASYLPFYLDQTEKTGLNYSNYNSKSILRGFKRYPVRNNIRAQKYSDLQLKNKNVFSHFIPLEKGTIFKGKIRFHNLRKVEIGALISTLTFHNTDSLYHSIGGVKGFGYGKIKIEVNNLSDYFKNLMWFESEMNSICKADWLKTPQIKELFSIASNPAADVEQNLIYPMLEDSTKSNEFVKYKQSGEYLKSYSIYNGSKKVETTLENSEIILLKSEIAKAKEINDLEKIETLYNTLKEIDPSFDFKKEFNELQNFRKNLEKENLEKEEIDNGLNTSDLDIILALISKYPISDRIKSLRAKELEIRQNIKLEEAKKLGENNLDLKSLEFSKIKDYLNGFSKKNRLFEFSENQKIEITEWLKKSYNAEKQNKKSDWNKNPYPKYPWSDISKWLGDEQAKELHKQLIG</sequence>
<proteinExistence type="predicted"/>
<feature type="domain" description="CRISPR type III-associated protein" evidence="3">
    <location>
        <begin position="45"/>
        <end position="242"/>
    </location>
</feature>
<dbReference type="Proteomes" id="UP001595616">
    <property type="component" value="Unassembled WGS sequence"/>
</dbReference>
<evidence type="ECO:0000256" key="2">
    <source>
        <dbReference type="SAM" id="Coils"/>
    </source>
</evidence>
<protein>
    <submittedName>
        <fullName evidence="4">TIGR03986 family CRISPR-associated RAMP protein</fullName>
    </submittedName>
</protein>
<dbReference type="InterPro" id="IPR052216">
    <property type="entry name" value="CRISPR_Csm3_endoribonuclease"/>
</dbReference>
<evidence type="ECO:0000256" key="1">
    <source>
        <dbReference type="ARBA" id="ARBA00023118"/>
    </source>
</evidence>
<keyword evidence="1" id="KW-0051">Antiviral defense</keyword>
<accession>A0ABV7YSD7</accession>
<comment type="caution">
    <text evidence="4">The sequence shown here is derived from an EMBL/GenBank/DDBJ whole genome shotgun (WGS) entry which is preliminary data.</text>
</comment>
<dbReference type="Pfam" id="PF03787">
    <property type="entry name" value="RAMPs"/>
    <property type="match status" value="1"/>
</dbReference>
<dbReference type="PANTHER" id="PTHR35579">
    <property type="entry name" value="CRISPR SYSTEM CMS ENDORIBONUCLEASE CSM3"/>
    <property type="match status" value="1"/>
</dbReference>
<evidence type="ECO:0000313" key="5">
    <source>
        <dbReference type="Proteomes" id="UP001595616"/>
    </source>
</evidence>
<dbReference type="EMBL" id="JBHRYQ010000001">
    <property type="protein sequence ID" value="MFC3809771.1"/>
    <property type="molecule type" value="Genomic_DNA"/>
</dbReference>
<evidence type="ECO:0000313" key="4">
    <source>
        <dbReference type="EMBL" id="MFC3809771.1"/>
    </source>
</evidence>
<dbReference type="InterPro" id="IPR005537">
    <property type="entry name" value="RAMP_III_fam"/>
</dbReference>
<evidence type="ECO:0000259" key="3">
    <source>
        <dbReference type="Pfam" id="PF03787"/>
    </source>
</evidence>
<dbReference type="InterPro" id="IPR023825">
    <property type="entry name" value="CRISPR-assoc_RAMP_BGP1436"/>
</dbReference>
<name>A0ABV7YSD7_9BACT</name>
<dbReference type="RefSeq" id="WP_379835249.1">
    <property type="nucleotide sequence ID" value="NZ_JBHRYQ010000001.1"/>
</dbReference>
<keyword evidence="5" id="KW-1185">Reference proteome</keyword>
<reference evidence="5" key="1">
    <citation type="journal article" date="2019" name="Int. J. Syst. Evol. Microbiol.">
        <title>The Global Catalogue of Microorganisms (GCM) 10K type strain sequencing project: providing services to taxonomists for standard genome sequencing and annotation.</title>
        <authorList>
            <consortium name="The Broad Institute Genomics Platform"/>
            <consortium name="The Broad Institute Genome Sequencing Center for Infectious Disease"/>
            <person name="Wu L."/>
            <person name="Ma J."/>
        </authorList>
    </citation>
    <scope>NUCLEOTIDE SEQUENCE [LARGE SCALE GENOMIC DNA]</scope>
    <source>
        <strain evidence="5">CECT 7956</strain>
    </source>
</reference>
<feature type="coiled-coil region" evidence="2">
    <location>
        <begin position="638"/>
        <end position="665"/>
    </location>
</feature>